<name>A0A1I8AYX7_MELHA</name>
<sequence>MDINCNNNSLISSQLLFPSSNELLPPFQVLNQTTSVTTDFSQSSPFGLMDMRNFLLFYQQQQTALQLITQNNFIQNDYSPSPPLQQINNKQSEIYQQINNYYPSEIQQKNEQNETKIEEQQIIKNNLKINNSQFVEPMQRGRTCSEPNPNSGIQPLSTLLNNSSSINKLSPSSSYLSAPISPSIASSSSPSSSLSSDSIILQCEWLGCTKRIFGRQNFLGHIQIEHLMPSHMGSDNNGSNSPICHW</sequence>
<evidence type="ECO:0000313" key="2">
    <source>
        <dbReference type="Proteomes" id="UP000095281"/>
    </source>
</evidence>
<accession>A0A1I8AYX7</accession>
<organism evidence="2 3">
    <name type="scientific">Meloidogyne hapla</name>
    <name type="common">Root-knot nematode worm</name>
    <dbReference type="NCBI Taxonomy" id="6305"/>
    <lineage>
        <taxon>Eukaryota</taxon>
        <taxon>Metazoa</taxon>
        <taxon>Ecdysozoa</taxon>
        <taxon>Nematoda</taxon>
        <taxon>Chromadorea</taxon>
        <taxon>Rhabditida</taxon>
        <taxon>Tylenchina</taxon>
        <taxon>Tylenchomorpha</taxon>
        <taxon>Tylenchoidea</taxon>
        <taxon>Meloidogynidae</taxon>
        <taxon>Meloidogyninae</taxon>
        <taxon>Meloidogyne</taxon>
    </lineage>
</organism>
<reference evidence="3" key="1">
    <citation type="submission" date="2016-11" db="UniProtKB">
        <authorList>
            <consortium name="WormBaseParasite"/>
        </authorList>
    </citation>
    <scope>IDENTIFICATION</scope>
</reference>
<dbReference type="Proteomes" id="UP000095281">
    <property type="component" value="Unplaced"/>
</dbReference>
<keyword evidence="2" id="KW-1185">Reference proteome</keyword>
<dbReference type="WBParaSite" id="MhA1_Contig1070.frz3.gene11">
    <property type="protein sequence ID" value="MhA1_Contig1070.frz3.gene11"/>
    <property type="gene ID" value="MhA1_Contig1070.frz3.gene11"/>
</dbReference>
<evidence type="ECO:0000256" key="1">
    <source>
        <dbReference type="SAM" id="MobiDB-lite"/>
    </source>
</evidence>
<protein>
    <submittedName>
        <fullName evidence="3">C2H2-type domain-containing protein</fullName>
    </submittedName>
</protein>
<proteinExistence type="predicted"/>
<evidence type="ECO:0000313" key="3">
    <source>
        <dbReference type="WBParaSite" id="MhA1_Contig1070.frz3.gene11"/>
    </source>
</evidence>
<feature type="region of interest" description="Disordered" evidence="1">
    <location>
        <begin position="138"/>
        <end position="157"/>
    </location>
</feature>
<feature type="compositionally biased region" description="Polar residues" evidence="1">
    <location>
        <begin position="145"/>
        <end position="154"/>
    </location>
</feature>
<dbReference type="AlphaFoldDB" id="A0A1I8AYX7"/>